<dbReference type="EMBL" id="PGGS01000119">
    <property type="protein sequence ID" value="PNH08704.1"/>
    <property type="molecule type" value="Genomic_DNA"/>
</dbReference>
<accession>A0A2J8A852</accession>
<keyword evidence="4" id="KW-0677">Repeat</keyword>
<feature type="region of interest" description="Disordered" evidence="6">
    <location>
        <begin position="294"/>
        <end position="335"/>
    </location>
</feature>
<evidence type="ECO:0000313" key="9">
    <source>
        <dbReference type="Proteomes" id="UP000236333"/>
    </source>
</evidence>
<evidence type="ECO:0000256" key="2">
    <source>
        <dbReference type="ARBA" id="ARBA00022490"/>
    </source>
</evidence>
<gene>
    <name evidence="8" type="ORF">TSOC_004735</name>
</gene>
<feature type="region of interest" description="Disordered" evidence="6">
    <location>
        <begin position="1145"/>
        <end position="1231"/>
    </location>
</feature>
<dbReference type="PROSITE" id="PS00018">
    <property type="entry name" value="EF_HAND_1"/>
    <property type="match status" value="2"/>
</dbReference>
<evidence type="ECO:0000313" key="8">
    <source>
        <dbReference type="EMBL" id="PNH08704.1"/>
    </source>
</evidence>
<dbReference type="PANTHER" id="PTHR46212:SF3">
    <property type="entry name" value="GH27120P"/>
    <property type="match status" value="1"/>
</dbReference>
<feature type="compositionally biased region" description="Basic and acidic residues" evidence="6">
    <location>
        <begin position="546"/>
        <end position="555"/>
    </location>
</feature>
<feature type="compositionally biased region" description="Low complexity" evidence="6">
    <location>
        <begin position="1168"/>
        <end position="1186"/>
    </location>
</feature>
<keyword evidence="3" id="KW-0479">Metal-binding</keyword>
<feature type="compositionally biased region" description="Low complexity" evidence="6">
    <location>
        <begin position="422"/>
        <end position="439"/>
    </location>
</feature>
<dbReference type="CDD" id="cd00051">
    <property type="entry name" value="EFh"/>
    <property type="match status" value="1"/>
</dbReference>
<evidence type="ECO:0000256" key="6">
    <source>
        <dbReference type="SAM" id="MobiDB-lite"/>
    </source>
</evidence>
<evidence type="ECO:0000259" key="7">
    <source>
        <dbReference type="PROSITE" id="PS50222"/>
    </source>
</evidence>
<evidence type="ECO:0000256" key="1">
    <source>
        <dbReference type="ARBA" id="ARBA00004496"/>
    </source>
</evidence>
<dbReference type="AlphaFoldDB" id="A0A2J8A852"/>
<dbReference type="SMART" id="SM00054">
    <property type="entry name" value="EFh"/>
    <property type="match status" value="2"/>
</dbReference>
<comment type="caution">
    <text evidence="8">The sequence shown here is derived from an EMBL/GenBank/DDBJ whole genome shotgun (WGS) entry which is preliminary data.</text>
</comment>
<keyword evidence="5" id="KW-0106">Calcium</keyword>
<feature type="compositionally biased region" description="Basic and acidic residues" evidence="6">
    <location>
        <begin position="1150"/>
        <end position="1167"/>
    </location>
</feature>
<dbReference type="SUPFAM" id="SSF47473">
    <property type="entry name" value="EF-hand"/>
    <property type="match status" value="1"/>
</dbReference>
<feature type="region of interest" description="Disordered" evidence="6">
    <location>
        <begin position="841"/>
        <end position="860"/>
    </location>
</feature>
<feature type="region of interest" description="Disordered" evidence="6">
    <location>
        <begin position="989"/>
        <end position="1047"/>
    </location>
</feature>
<feature type="domain" description="EF-hand" evidence="7">
    <location>
        <begin position="100"/>
        <end position="135"/>
    </location>
</feature>
<sequence>MTEYIITTEEVPALDFGRLVAPAETAIEGGRAGKQDTEKASQREVARPGIPRRGKLRLARLARLDSDTKAKVSRSVQTSHVRSWLHLRGYVVKADKLHPAITRVIAQWFDLVDQDGSRTLEHSELLAALKTAHIPCDDATITELIELMDMNQDGVIGWDEFEVFMTQEFAAGKNLLSGEYLLPSGLAINFGVMIGKLKRNKLLSDVMKEGARRARWADIARDSGALGRELAVMQEAAEATNLTLEHIKRNETGDSGLATPRTQLTAALLREMEHDRRLARDRAFSGASFIEHGASRGYNDEPWGQDARQRGTALGVSPDPNAQGPPAAADGAHVPRGSALMDPLMLIAQSGYDAAGAGAGYAGGGGGGGGGGSGGSRSTSPGMALAHATVGTFSRCGTPMPPMLAAPPPPGLAVPPPEQRAAHGSASAAGAYSRSASRQGGHEEPPPDGGGGGRGSGGGGGPAALLGRQTTLQRASPAATGAGKHSTGTGTGAVAEWRRRTSLQCGSPASFDEMMSHGGGRAAAYRLLAASQSGDGSASGGGISRPHSDRPMAWRDHRHRSQRTMSTVGQIADGMRAAAAADAAAAALAAATVSAPQHNLNHQPHLRAIRHALYPTTVDGLPGPSPLVSPAGSSSEGVVPAGHPHQQSGSHHGGIDAAANAAASLPYAPQPVPYFVAPSYGGLMLPILTDHDQLADYIKSRAATMLAPTGAAAPAAHPTVRDAAALLSERKAVVRTASRRPSAGSASTASRAGTESAVAPEADGQQEWISYTRIPASTLGPTPVAAAHAHARARAGSPAPPLLPRDRGGGGPPSDLSCATELGATAAVISFAQAQAAAGYGSSWAVGGPSSSSASALRPSSSLAGTRSAFLSRDGLHSPGSHSPGSSFIRPALKGPHPAVPAAGRSSSHSAPDALSRGGPGGGHGGHDAQRAGGQPSRTDDVEDADAEVARLFGNAPSSSWRPSNNPDPFNRPETVLHPSRRELLLELGVRSESAPPGKMARAAAHAEKRPTGGGGGSGSGGGGASMRAVTGSSSDGSHGSVGGGGVASRSVRVGVLGGGAGLCVQGVAPTNAGSTSGGTASSLVVAAWSHDSPGPTFNPGLLGIRTGSWSSCELGPGGGLYSSAPPSSMTDADSCANDETLASTAGRAAHGEGQRLTGHGDMRRSESSSAQGSSSSSRRPGSRLAGAGGQRGASPARNGAELRTPGRCRSQLSWRNDKEVHRQAKLMRHQ</sequence>
<feature type="domain" description="EF-hand" evidence="7">
    <location>
        <begin position="136"/>
        <end position="171"/>
    </location>
</feature>
<dbReference type="PANTHER" id="PTHR46212">
    <property type="entry name" value="PEFLIN"/>
    <property type="match status" value="1"/>
</dbReference>
<feature type="compositionally biased region" description="Gly residues" evidence="6">
    <location>
        <begin position="1012"/>
        <end position="1025"/>
    </location>
</feature>
<evidence type="ECO:0000256" key="5">
    <source>
        <dbReference type="ARBA" id="ARBA00022837"/>
    </source>
</evidence>
<evidence type="ECO:0000256" key="4">
    <source>
        <dbReference type="ARBA" id="ARBA00022737"/>
    </source>
</evidence>
<dbReference type="GO" id="GO:0048306">
    <property type="term" value="F:calcium-dependent protein binding"/>
    <property type="evidence" value="ECO:0007669"/>
    <property type="project" value="UniProtKB-ARBA"/>
</dbReference>
<keyword evidence="9" id="KW-1185">Reference proteome</keyword>
<feature type="region of interest" description="Disordered" evidence="6">
    <location>
        <begin position="734"/>
        <end position="764"/>
    </location>
</feature>
<proteinExistence type="predicted"/>
<dbReference type="GO" id="GO:0005509">
    <property type="term" value="F:calcium ion binding"/>
    <property type="evidence" value="ECO:0007669"/>
    <property type="project" value="InterPro"/>
</dbReference>
<feature type="region of interest" description="Disordered" evidence="6">
    <location>
        <begin position="27"/>
        <end position="46"/>
    </location>
</feature>
<feature type="compositionally biased region" description="Pro residues" evidence="6">
    <location>
        <begin position="399"/>
        <end position="418"/>
    </location>
</feature>
<feature type="region of interest" description="Disordered" evidence="6">
    <location>
        <begin position="399"/>
        <end position="492"/>
    </location>
</feature>
<dbReference type="Proteomes" id="UP000236333">
    <property type="component" value="Unassembled WGS sequence"/>
</dbReference>
<dbReference type="InterPro" id="IPR018247">
    <property type="entry name" value="EF_Hand_1_Ca_BS"/>
</dbReference>
<dbReference type="Pfam" id="PF13499">
    <property type="entry name" value="EF-hand_7"/>
    <property type="match status" value="1"/>
</dbReference>
<reference evidence="8 9" key="1">
    <citation type="journal article" date="2017" name="Mol. Biol. Evol.">
        <title>The 4-celled Tetrabaena socialis nuclear genome reveals the essential components for genetic control of cell number at the origin of multicellularity in the volvocine lineage.</title>
        <authorList>
            <person name="Featherston J."/>
            <person name="Arakaki Y."/>
            <person name="Hanschen E.R."/>
            <person name="Ferris P.J."/>
            <person name="Michod R.E."/>
            <person name="Olson B.J.S.C."/>
            <person name="Nozaki H."/>
            <person name="Durand P.M."/>
        </authorList>
    </citation>
    <scope>NUCLEOTIDE SEQUENCE [LARGE SCALE GENOMIC DNA]</scope>
    <source>
        <strain evidence="8 9">NIES-571</strain>
    </source>
</reference>
<name>A0A2J8A852_9CHLO</name>
<feature type="region of interest" description="Disordered" evidence="6">
    <location>
        <begin position="622"/>
        <end position="654"/>
    </location>
</feature>
<feature type="compositionally biased region" description="Gly residues" evidence="6">
    <location>
        <begin position="449"/>
        <end position="462"/>
    </location>
</feature>
<dbReference type="InterPro" id="IPR051426">
    <property type="entry name" value="Peflin/Sorcin_CaBP"/>
</dbReference>
<dbReference type="InterPro" id="IPR011992">
    <property type="entry name" value="EF-hand-dom_pair"/>
</dbReference>
<feature type="compositionally biased region" description="Polar residues" evidence="6">
    <location>
        <begin position="956"/>
        <end position="968"/>
    </location>
</feature>
<keyword evidence="2" id="KW-0963">Cytoplasm</keyword>
<dbReference type="PROSITE" id="PS50222">
    <property type="entry name" value="EF_HAND_2"/>
    <property type="match status" value="2"/>
</dbReference>
<feature type="compositionally biased region" description="Low complexity" evidence="6">
    <location>
        <begin position="877"/>
        <end position="887"/>
    </location>
</feature>
<organism evidence="8 9">
    <name type="scientific">Tetrabaena socialis</name>
    <dbReference type="NCBI Taxonomy" id="47790"/>
    <lineage>
        <taxon>Eukaryota</taxon>
        <taxon>Viridiplantae</taxon>
        <taxon>Chlorophyta</taxon>
        <taxon>core chlorophytes</taxon>
        <taxon>Chlorophyceae</taxon>
        <taxon>CS clade</taxon>
        <taxon>Chlamydomonadales</taxon>
        <taxon>Tetrabaenaceae</taxon>
        <taxon>Tetrabaena</taxon>
    </lineage>
</organism>
<feature type="compositionally biased region" description="Basic and acidic residues" evidence="6">
    <location>
        <begin position="31"/>
        <end position="46"/>
    </location>
</feature>
<dbReference type="Gene3D" id="1.10.238.10">
    <property type="entry name" value="EF-hand"/>
    <property type="match status" value="1"/>
</dbReference>
<feature type="region of interest" description="Disordered" evidence="6">
    <location>
        <begin position="782"/>
        <end position="817"/>
    </location>
</feature>
<evidence type="ECO:0000256" key="3">
    <source>
        <dbReference type="ARBA" id="ARBA00022723"/>
    </source>
</evidence>
<protein>
    <recommendedName>
        <fullName evidence="7">EF-hand domain-containing protein</fullName>
    </recommendedName>
</protein>
<dbReference type="InterPro" id="IPR002048">
    <property type="entry name" value="EF_hand_dom"/>
</dbReference>
<dbReference type="OrthoDB" id="186625at2759"/>
<feature type="compositionally biased region" description="Low complexity" evidence="6">
    <location>
        <begin position="735"/>
        <end position="757"/>
    </location>
</feature>
<feature type="region of interest" description="Disordered" evidence="6">
    <location>
        <begin position="871"/>
        <end position="977"/>
    </location>
</feature>
<dbReference type="GO" id="GO:0005737">
    <property type="term" value="C:cytoplasm"/>
    <property type="evidence" value="ECO:0007669"/>
    <property type="project" value="UniProtKB-SubCell"/>
</dbReference>
<comment type="subcellular location">
    <subcellularLocation>
        <location evidence="1">Cytoplasm</location>
    </subcellularLocation>
</comment>
<feature type="region of interest" description="Disordered" evidence="6">
    <location>
        <begin position="532"/>
        <end position="565"/>
    </location>
</feature>